<dbReference type="InterPro" id="IPR001173">
    <property type="entry name" value="Glyco_trans_2-like"/>
</dbReference>
<dbReference type="InterPro" id="IPR029044">
    <property type="entry name" value="Nucleotide-diphossugar_trans"/>
</dbReference>
<dbReference type="PANTHER" id="PTHR22916">
    <property type="entry name" value="GLYCOSYLTRANSFERASE"/>
    <property type="match status" value="1"/>
</dbReference>
<comment type="caution">
    <text evidence="2">The sequence shown here is derived from an EMBL/GenBank/DDBJ whole genome shotgun (WGS) entry which is preliminary data.</text>
</comment>
<proteinExistence type="predicted"/>
<feature type="domain" description="Glycosyltransferase 2-like" evidence="1">
    <location>
        <begin position="5"/>
        <end position="113"/>
    </location>
</feature>
<keyword evidence="2" id="KW-0808">Transferase</keyword>
<dbReference type="FunFam" id="3.90.550.10:FF:000130">
    <property type="entry name" value="Family 2 glycosyl transferase"/>
    <property type="match status" value="1"/>
</dbReference>
<dbReference type="SUPFAM" id="SSF53448">
    <property type="entry name" value="Nucleotide-diphospho-sugar transferases"/>
    <property type="match status" value="1"/>
</dbReference>
<organism evidence="2 3">
    <name type="scientific">Marinobacterium mangrovicola</name>
    <dbReference type="NCBI Taxonomy" id="1476959"/>
    <lineage>
        <taxon>Bacteria</taxon>
        <taxon>Pseudomonadati</taxon>
        <taxon>Pseudomonadota</taxon>
        <taxon>Gammaproteobacteria</taxon>
        <taxon>Oceanospirillales</taxon>
        <taxon>Oceanospirillaceae</taxon>
        <taxon>Marinobacterium</taxon>
    </lineage>
</organism>
<evidence type="ECO:0000259" key="1">
    <source>
        <dbReference type="Pfam" id="PF00535"/>
    </source>
</evidence>
<protein>
    <submittedName>
        <fullName evidence="2">Glycosyltransferase involved in cell wall biosynthesis</fullName>
    </submittedName>
</protein>
<dbReference type="EMBL" id="SMFU01000008">
    <property type="protein sequence ID" value="TCK07131.1"/>
    <property type="molecule type" value="Genomic_DNA"/>
</dbReference>
<dbReference type="Proteomes" id="UP000294546">
    <property type="component" value="Unassembled WGS sequence"/>
</dbReference>
<dbReference type="AlphaFoldDB" id="A0A4R1GIW9"/>
<dbReference type="Pfam" id="PF00535">
    <property type="entry name" value="Glycos_transf_2"/>
    <property type="match status" value="1"/>
</dbReference>
<dbReference type="PANTHER" id="PTHR22916:SF3">
    <property type="entry name" value="UDP-GLCNAC:BETAGAL BETA-1,3-N-ACETYLGLUCOSAMINYLTRANSFERASE-LIKE PROTEIN 1"/>
    <property type="match status" value="1"/>
</dbReference>
<dbReference type="Gene3D" id="3.90.550.10">
    <property type="entry name" value="Spore Coat Polysaccharide Biosynthesis Protein SpsA, Chain A"/>
    <property type="match status" value="1"/>
</dbReference>
<sequence>MPRVSIIMPVHNASEFIGYSIGSVLGQIYSDWELLLVDDASSDDSFDIAQSYRDHDSRINTYKLNEKSGPAVARNFAISKAVGRYIAFLDSDDSWSPKKLAIQLKFMEEKKVFFSYSDYQKIDRNGLDIGSVTTPPVVNYSRLLKGNVIGCLTAMYDTQYFSKVYMPEIFKRQDYGLWLKLLKMTDYAYGVQEPLAQYRVHDNSISANKLSAAHYTWKLYREVERLSLIKCSWYFSHYAVRGLLNNYR</sequence>
<evidence type="ECO:0000313" key="3">
    <source>
        <dbReference type="Proteomes" id="UP000294546"/>
    </source>
</evidence>
<evidence type="ECO:0000313" key="2">
    <source>
        <dbReference type="EMBL" id="TCK07131.1"/>
    </source>
</evidence>
<gene>
    <name evidence="2" type="ORF">CLV83_1988</name>
</gene>
<name>A0A4R1GIW9_9GAMM</name>
<keyword evidence="3" id="KW-1185">Reference proteome</keyword>
<dbReference type="GO" id="GO:0016758">
    <property type="term" value="F:hexosyltransferase activity"/>
    <property type="evidence" value="ECO:0007669"/>
    <property type="project" value="UniProtKB-ARBA"/>
</dbReference>
<reference evidence="2 3" key="1">
    <citation type="submission" date="2019-03" db="EMBL/GenBank/DDBJ databases">
        <title>Genomic Encyclopedia of Archaeal and Bacterial Type Strains, Phase II (KMG-II): from individual species to whole genera.</title>
        <authorList>
            <person name="Goeker M."/>
        </authorList>
    </citation>
    <scope>NUCLEOTIDE SEQUENCE [LARGE SCALE GENOMIC DNA]</scope>
    <source>
        <strain evidence="2 3">DSM 27697</strain>
    </source>
</reference>
<dbReference type="OrthoDB" id="9801954at2"/>
<accession>A0A4R1GIW9</accession>